<gene>
    <name evidence="8" type="ORF">ACEZDB_21120</name>
    <name evidence="7" type="ORF">ACEZDG_07120</name>
</gene>
<dbReference type="SUPFAM" id="SSF52242">
    <property type="entry name" value="Cobalamin (vitamin B12)-binding domain"/>
    <property type="match status" value="1"/>
</dbReference>
<feature type="domain" description="B12-binding" evidence="6">
    <location>
        <begin position="6"/>
        <end position="134"/>
    </location>
</feature>
<dbReference type="PANTHER" id="PTHR48101:SF3">
    <property type="entry name" value="COENZYME B12-DEPENDENT MUTASE"/>
    <property type="match status" value="1"/>
</dbReference>
<dbReference type="Gene3D" id="3.40.50.280">
    <property type="entry name" value="Cobalamin-binding domain"/>
    <property type="match status" value="1"/>
</dbReference>
<dbReference type="Pfam" id="PF02310">
    <property type="entry name" value="B12-binding"/>
    <property type="match status" value="1"/>
</dbReference>
<keyword evidence="4" id="KW-0413">Isomerase</keyword>
<name>A0ABV6V5Q1_9ACTN</name>
<reference evidence="9 10" key="1">
    <citation type="submission" date="2024-09" db="EMBL/GenBank/DDBJ databases">
        <authorList>
            <person name="Lee S.D."/>
        </authorList>
    </citation>
    <scope>NUCLEOTIDE SEQUENCE [LARGE SCALE GENOMIC DNA]</scope>
    <source>
        <strain evidence="7 10">N1-1</strain>
        <strain evidence="8 9">N1-3</strain>
    </source>
</reference>
<evidence type="ECO:0000256" key="4">
    <source>
        <dbReference type="ARBA" id="ARBA00023235"/>
    </source>
</evidence>
<dbReference type="InterPro" id="IPR006158">
    <property type="entry name" value="Cobalamin-bd"/>
</dbReference>
<evidence type="ECO:0000256" key="5">
    <source>
        <dbReference type="ARBA" id="ARBA00023285"/>
    </source>
</evidence>
<evidence type="ECO:0000313" key="7">
    <source>
        <dbReference type="EMBL" id="MFC1409051.1"/>
    </source>
</evidence>
<evidence type="ECO:0000256" key="2">
    <source>
        <dbReference type="ARBA" id="ARBA00022628"/>
    </source>
</evidence>
<accession>A0ABV6V5Q1</accession>
<keyword evidence="10" id="KW-1185">Reference proteome</keyword>
<evidence type="ECO:0000313" key="10">
    <source>
        <dbReference type="Proteomes" id="UP001592582"/>
    </source>
</evidence>
<dbReference type="PANTHER" id="PTHR48101">
    <property type="entry name" value="METHYLMALONYL-COA MUTASE, MITOCHONDRIAL-RELATED"/>
    <property type="match status" value="1"/>
</dbReference>
<evidence type="ECO:0000259" key="6">
    <source>
        <dbReference type="PROSITE" id="PS51332"/>
    </source>
</evidence>
<evidence type="ECO:0000256" key="1">
    <source>
        <dbReference type="ARBA" id="ARBA00001922"/>
    </source>
</evidence>
<keyword evidence="3" id="KW-0479">Metal-binding</keyword>
<dbReference type="EMBL" id="JBHEZX010000003">
    <property type="protein sequence ID" value="MFC1409051.1"/>
    <property type="molecule type" value="Genomic_DNA"/>
</dbReference>
<keyword evidence="2" id="KW-0846">Cobalamin</keyword>
<dbReference type="Proteomes" id="UP001592582">
    <property type="component" value="Unassembled WGS sequence"/>
</dbReference>
<dbReference type="CDD" id="cd02071">
    <property type="entry name" value="MM_CoA_mut_B12_BD"/>
    <property type="match status" value="1"/>
</dbReference>
<dbReference type="NCBIfam" id="TIGR00640">
    <property type="entry name" value="acid_CoA_mut_C"/>
    <property type="match status" value="1"/>
</dbReference>
<evidence type="ECO:0000313" key="8">
    <source>
        <dbReference type="EMBL" id="MFC1433148.1"/>
    </source>
</evidence>
<dbReference type="InterPro" id="IPR036724">
    <property type="entry name" value="Cobalamin-bd_sf"/>
</dbReference>
<evidence type="ECO:0000313" key="9">
    <source>
        <dbReference type="Proteomes" id="UP001592530"/>
    </source>
</evidence>
<dbReference type="InterPro" id="IPR006159">
    <property type="entry name" value="Acid_CoA_mut_C"/>
</dbReference>
<evidence type="ECO:0000256" key="3">
    <source>
        <dbReference type="ARBA" id="ARBA00022723"/>
    </source>
</evidence>
<comment type="caution">
    <text evidence="7">The sequence shown here is derived from an EMBL/GenBank/DDBJ whole genome shotgun (WGS) entry which is preliminary data.</text>
</comment>
<proteinExistence type="predicted"/>
<keyword evidence="5" id="KW-0170">Cobalt</keyword>
<dbReference type="Proteomes" id="UP001592530">
    <property type="component" value="Unassembled WGS sequence"/>
</dbReference>
<dbReference type="RefSeq" id="WP_380504082.1">
    <property type="nucleotide sequence ID" value="NZ_JBHEZX010000003.1"/>
</dbReference>
<dbReference type="EMBL" id="JBHEZY010000008">
    <property type="protein sequence ID" value="MFC1433148.1"/>
    <property type="molecule type" value="Genomic_DNA"/>
</dbReference>
<sequence>MGVSGPIRVVVAKPGLDGHDRGAKVIARALRDAGMEVVYTGLHQTPEQIVDTAIQEDADGIGLSILSGAHMTLCGKVVQLLKERDAADITVFCGGIIPDDDLPLLKELGIDGVFTPGATTTDIVSWVQSHVRAAA</sequence>
<comment type="cofactor">
    <cofactor evidence="1">
        <name>adenosylcob(III)alamin</name>
        <dbReference type="ChEBI" id="CHEBI:18408"/>
    </cofactor>
</comment>
<organism evidence="7 10">
    <name type="scientific">Streptacidiphilus alkalitolerans</name>
    <dbReference type="NCBI Taxonomy" id="3342712"/>
    <lineage>
        <taxon>Bacteria</taxon>
        <taxon>Bacillati</taxon>
        <taxon>Actinomycetota</taxon>
        <taxon>Actinomycetes</taxon>
        <taxon>Kitasatosporales</taxon>
        <taxon>Streptomycetaceae</taxon>
        <taxon>Streptacidiphilus</taxon>
    </lineage>
</organism>
<protein>
    <submittedName>
        <fullName evidence="7">Cobalamin B12-binding domain-containing protein</fullName>
    </submittedName>
</protein>
<dbReference type="PROSITE" id="PS51332">
    <property type="entry name" value="B12_BINDING"/>
    <property type="match status" value="1"/>
</dbReference>